<accession>A0A832ZGR7</accession>
<proteinExistence type="predicted"/>
<dbReference type="EMBL" id="DQUR01000228">
    <property type="protein sequence ID" value="HIP89609.1"/>
    <property type="molecule type" value="Genomic_DNA"/>
</dbReference>
<reference evidence="1" key="1">
    <citation type="journal article" date="2020" name="ISME J.">
        <title>Gammaproteobacteria mediating utilization of methyl-, sulfur- and petroleum organic compounds in deep ocean hydrothermal plumes.</title>
        <authorList>
            <person name="Zhou Z."/>
            <person name="Liu Y."/>
            <person name="Pan J."/>
            <person name="Cron B.R."/>
            <person name="Toner B.M."/>
            <person name="Anantharaman K."/>
            <person name="Breier J.A."/>
            <person name="Dick G.J."/>
            <person name="Li M."/>
        </authorList>
    </citation>
    <scope>NUCLEOTIDE SEQUENCE</scope>
    <source>
        <strain evidence="1">SZUA-1476</strain>
    </source>
</reference>
<evidence type="ECO:0000313" key="2">
    <source>
        <dbReference type="Proteomes" id="UP000653692"/>
    </source>
</evidence>
<evidence type="ECO:0000313" key="1">
    <source>
        <dbReference type="EMBL" id="HIP89609.1"/>
    </source>
</evidence>
<sequence length="60" mass="6977">MEDTQHMLEHWRDFNSFLIVVFCLLSDNKTSNNLKLSNLGIAQGKQRGILMDVKKKLDEI</sequence>
<organism evidence="1 2">
    <name type="scientific">Thermococcus paralvinellae</name>
    <dbReference type="NCBI Taxonomy" id="582419"/>
    <lineage>
        <taxon>Archaea</taxon>
        <taxon>Methanobacteriati</taxon>
        <taxon>Methanobacteriota</taxon>
        <taxon>Thermococci</taxon>
        <taxon>Thermococcales</taxon>
        <taxon>Thermococcaceae</taxon>
        <taxon>Thermococcus</taxon>
    </lineage>
</organism>
<dbReference type="Proteomes" id="UP000653692">
    <property type="component" value="Unassembled WGS sequence"/>
</dbReference>
<gene>
    <name evidence="1" type="ORF">EYH24_06760</name>
</gene>
<dbReference type="AlphaFoldDB" id="A0A832ZGR7"/>
<comment type="caution">
    <text evidence="1">The sequence shown here is derived from an EMBL/GenBank/DDBJ whole genome shotgun (WGS) entry which is preliminary data.</text>
</comment>
<name>A0A832ZGR7_9EURY</name>
<protein>
    <submittedName>
        <fullName evidence="1">Uncharacterized protein</fullName>
    </submittedName>
</protein>